<accession>A0ABS5W053</accession>
<keyword evidence="2" id="KW-0808">Transferase</keyword>
<dbReference type="GO" id="GO:0032259">
    <property type="term" value="P:methylation"/>
    <property type="evidence" value="ECO:0007669"/>
    <property type="project" value="UniProtKB-KW"/>
</dbReference>
<reference evidence="2 3" key="1">
    <citation type="submission" date="2021-05" db="EMBL/GenBank/DDBJ databases">
        <title>A Polyphasic approach of four new species of the genus Ohtaekwangia: Ohtaekwangia histidinii sp. nov., Ohtaekwangia cretensis sp. nov., Ohtaekwangia indiensis sp. nov., Ohtaekwangia reichenbachii sp. nov. from diverse environment.</title>
        <authorList>
            <person name="Octaviana S."/>
        </authorList>
    </citation>
    <scope>NUCLEOTIDE SEQUENCE [LARGE SCALE GENOMIC DNA]</scope>
    <source>
        <strain evidence="2 3">PWU20</strain>
    </source>
</reference>
<dbReference type="CDD" id="cd02440">
    <property type="entry name" value="AdoMet_MTases"/>
    <property type="match status" value="1"/>
</dbReference>
<keyword evidence="2" id="KW-0489">Methyltransferase</keyword>
<gene>
    <name evidence="2" type="ORF">KK060_20390</name>
</gene>
<dbReference type="Gene3D" id="3.40.50.150">
    <property type="entry name" value="Vaccinia Virus protein VP39"/>
    <property type="match status" value="1"/>
</dbReference>
<dbReference type="Proteomes" id="UP000772618">
    <property type="component" value="Unassembled WGS sequence"/>
</dbReference>
<sequence length="255" mass="29557">MKKLISFVVRKVPRKYLQRVAGIGGKIFSVLYVGNNVTCPICERSFSKFLPYGRLNPRPNALCPNCLSLERHRLIWLYLREQSNFFTEKLQVLHIAPEACYINRFEKLHGDGYVTADIESPLAKVRMDIHEIPFNENTFDVVLCNHVLEHVDDDIKAMREIRRVLKPDGFAILQIPLFNPVPDVTFEDRSITDPLAREKAFGQDDHVRLYGRDYVKRIERAGLKGIEDDFAQRLSDEQAFRYGIMKGEVIYKGIK</sequence>
<dbReference type="SUPFAM" id="SSF53335">
    <property type="entry name" value="S-adenosyl-L-methionine-dependent methyltransferases"/>
    <property type="match status" value="1"/>
</dbReference>
<organism evidence="2 3">
    <name type="scientific">Chryseosolibacter indicus</name>
    <dbReference type="NCBI Taxonomy" id="2782351"/>
    <lineage>
        <taxon>Bacteria</taxon>
        <taxon>Pseudomonadati</taxon>
        <taxon>Bacteroidota</taxon>
        <taxon>Cytophagia</taxon>
        <taxon>Cytophagales</taxon>
        <taxon>Chryseotaleaceae</taxon>
        <taxon>Chryseosolibacter</taxon>
    </lineage>
</organism>
<evidence type="ECO:0000313" key="3">
    <source>
        <dbReference type="Proteomes" id="UP000772618"/>
    </source>
</evidence>
<comment type="caution">
    <text evidence="2">The sequence shown here is derived from an EMBL/GenBank/DDBJ whole genome shotgun (WGS) entry which is preliminary data.</text>
</comment>
<protein>
    <submittedName>
        <fullName evidence="2">Methyltransferase domain-containing protein</fullName>
    </submittedName>
</protein>
<feature type="domain" description="Methyltransferase type 11" evidence="1">
    <location>
        <begin position="124"/>
        <end position="172"/>
    </location>
</feature>
<dbReference type="InterPro" id="IPR013216">
    <property type="entry name" value="Methyltransf_11"/>
</dbReference>
<dbReference type="GO" id="GO:0008168">
    <property type="term" value="F:methyltransferase activity"/>
    <property type="evidence" value="ECO:0007669"/>
    <property type="project" value="UniProtKB-KW"/>
</dbReference>
<dbReference type="InterPro" id="IPR029063">
    <property type="entry name" value="SAM-dependent_MTases_sf"/>
</dbReference>
<proteinExistence type="predicted"/>
<dbReference type="Pfam" id="PF08241">
    <property type="entry name" value="Methyltransf_11"/>
    <property type="match status" value="1"/>
</dbReference>
<dbReference type="RefSeq" id="WP_254155662.1">
    <property type="nucleotide sequence ID" value="NZ_JAHESD010000063.1"/>
</dbReference>
<name>A0ABS5W053_9BACT</name>
<evidence type="ECO:0000259" key="1">
    <source>
        <dbReference type="Pfam" id="PF08241"/>
    </source>
</evidence>
<evidence type="ECO:0000313" key="2">
    <source>
        <dbReference type="EMBL" id="MBT1705661.1"/>
    </source>
</evidence>
<dbReference type="EMBL" id="JAHESD010000063">
    <property type="protein sequence ID" value="MBT1705661.1"/>
    <property type="molecule type" value="Genomic_DNA"/>
</dbReference>
<keyword evidence="3" id="KW-1185">Reference proteome</keyword>